<gene>
    <name evidence="2" type="ORF">OXIME_001235</name>
</gene>
<dbReference type="RefSeq" id="WP_393970988.1">
    <property type="nucleotide sequence ID" value="NZ_CP133772.1"/>
</dbReference>
<evidence type="ECO:0000313" key="2">
    <source>
        <dbReference type="EMBL" id="WYY00654.1"/>
    </source>
</evidence>
<protein>
    <recommendedName>
        <fullName evidence="4">50S ribosomal protein L6</fullName>
    </recommendedName>
</protein>
<accession>A0AAX4NGW1</accession>
<dbReference type="GeneID" id="95967972"/>
<name>A0AAX4NGW1_9ARCH</name>
<feature type="compositionally biased region" description="Basic and acidic residues" evidence="1">
    <location>
        <begin position="82"/>
        <end position="98"/>
    </location>
</feature>
<proteinExistence type="predicted"/>
<sequence>MRENRIIVPTGSMKEINVKITAQDSMIITADPGKHGEKRSLVSINMILPAEINMVGNADIKEKETKPEKKMNKKEKRHAKKTCKDHLRREERDHEGRV</sequence>
<evidence type="ECO:0000313" key="3">
    <source>
        <dbReference type="Proteomes" id="UP001451606"/>
    </source>
</evidence>
<dbReference type="KEGG" id="omr:OXIME_001235"/>
<feature type="region of interest" description="Disordered" evidence="1">
    <location>
        <begin position="58"/>
        <end position="98"/>
    </location>
</feature>
<dbReference type="Proteomes" id="UP001451606">
    <property type="component" value="Chromosome"/>
</dbReference>
<evidence type="ECO:0000256" key="1">
    <source>
        <dbReference type="SAM" id="MobiDB-lite"/>
    </source>
</evidence>
<organism evidence="2 3">
    <name type="scientific">Oxyplasma meridianum</name>
    <dbReference type="NCBI Taxonomy" id="3073602"/>
    <lineage>
        <taxon>Archaea</taxon>
        <taxon>Methanobacteriati</taxon>
        <taxon>Thermoplasmatota</taxon>
        <taxon>Thermoplasmata</taxon>
        <taxon>Thermoplasmatales</taxon>
        <taxon>Thermoplasmataceae</taxon>
        <taxon>Oxyplasma</taxon>
    </lineage>
</organism>
<keyword evidence="3" id="KW-1185">Reference proteome</keyword>
<dbReference type="EMBL" id="CP133772">
    <property type="protein sequence ID" value="WYY00654.1"/>
    <property type="molecule type" value="Genomic_DNA"/>
</dbReference>
<feature type="compositionally biased region" description="Basic residues" evidence="1">
    <location>
        <begin position="71"/>
        <end position="81"/>
    </location>
</feature>
<evidence type="ECO:0008006" key="4">
    <source>
        <dbReference type="Google" id="ProtNLM"/>
    </source>
</evidence>
<reference evidence="2 3" key="1">
    <citation type="submission" date="2023-09" db="EMBL/GenBank/DDBJ databases">
        <authorList>
            <person name="Golyshina O.V."/>
            <person name="Lunev E.A."/>
            <person name="Bargiela R."/>
            <person name="Gaines M.C."/>
            <person name="Daum B."/>
            <person name="Bale N.J."/>
            <person name="Koenen M."/>
            <person name="Sinninghe Damst J.S."/>
            <person name="Yakimov M."/>
            <person name="Golyshin P.N."/>
        </authorList>
    </citation>
    <scope>NUCLEOTIDE SEQUENCE [LARGE SCALE GENOMIC DNA]</scope>
    <source>
        <strain evidence="2 3">M1</strain>
    </source>
</reference>
<feature type="compositionally biased region" description="Basic and acidic residues" evidence="1">
    <location>
        <begin position="59"/>
        <end position="70"/>
    </location>
</feature>
<dbReference type="AlphaFoldDB" id="A0AAX4NGW1"/>